<evidence type="ECO:0000259" key="10">
    <source>
        <dbReference type="PROSITE" id="PS51012"/>
    </source>
</evidence>
<dbReference type="GO" id="GO:0140359">
    <property type="term" value="F:ABC-type transporter activity"/>
    <property type="evidence" value="ECO:0007669"/>
    <property type="project" value="InterPro"/>
</dbReference>
<dbReference type="PANTHER" id="PTHR30413:SF8">
    <property type="entry name" value="TRANSPORT PERMEASE PROTEIN"/>
    <property type="match status" value="1"/>
</dbReference>
<dbReference type="AlphaFoldDB" id="A0A2N6LJT4"/>
<evidence type="ECO:0000313" key="11">
    <source>
        <dbReference type="EMBL" id="PMB24838.1"/>
    </source>
</evidence>
<feature type="transmembrane region" description="Helical" evidence="9">
    <location>
        <begin position="193"/>
        <end position="215"/>
    </location>
</feature>
<evidence type="ECO:0000256" key="6">
    <source>
        <dbReference type="ARBA" id="ARBA00022692"/>
    </source>
</evidence>
<evidence type="ECO:0000256" key="2">
    <source>
        <dbReference type="ARBA" id="ARBA00007783"/>
    </source>
</evidence>
<feature type="transmembrane region" description="Helical" evidence="9">
    <location>
        <begin position="246"/>
        <end position="269"/>
    </location>
</feature>
<keyword evidence="6 9" id="KW-0812">Transmembrane</keyword>
<keyword evidence="4 9" id="KW-1003">Cell membrane</keyword>
<dbReference type="EMBL" id="NMQE01000189">
    <property type="protein sequence ID" value="PMB24838.1"/>
    <property type="molecule type" value="Genomic_DNA"/>
</dbReference>
<evidence type="ECO:0000256" key="5">
    <source>
        <dbReference type="ARBA" id="ARBA00022519"/>
    </source>
</evidence>
<feature type="domain" description="ABC transmembrane type-2" evidence="10">
    <location>
        <begin position="51"/>
        <end position="272"/>
    </location>
</feature>
<comment type="caution">
    <text evidence="11">The sequence shown here is derived from an EMBL/GenBank/DDBJ whole genome shotgun (WGS) entry which is preliminary data.</text>
</comment>
<keyword evidence="3 9" id="KW-0813">Transport</keyword>
<evidence type="ECO:0000256" key="3">
    <source>
        <dbReference type="ARBA" id="ARBA00022448"/>
    </source>
</evidence>
<dbReference type="PANTHER" id="PTHR30413">
    <property type="entry name" value="INNER MEMBRANE TRANSPORT PERMEASE"/>
    <property type="match status" value="1"/>
</dbReference>
<accession>A0A2N6LJT4</accession>
<organism evidence="11 12">
    <name type="scientific">Fischerella thermalis CCMEE 5318</name>
    <dbReference type="NCBI Taxonomy" id="2019666"/>
    <lineage>
        <taxon>Bacteria</taxon>
        <taxon>Bacillati</taxon>
        <taxon>Cyanobacteriota</taxon>
        <taxon>Cyanophyceae</taxon>
        <taxon>Nostocales</taxon>
        <taxon>Hapalosiphonaceae</taxon>
        <taxon>Fischerella</taxon>
    </lineage>
</organism>
<dbReference type="Pfam" id="PF01061">
    <property type="entry name" value="ABC2_membrane"/>
    <property type="match status" value="1"/>
</dbReference>
<evidence type="ECO:0000256" key="1">
    <source>
        <dbReference type="ARBA" id="ARBA00004429"/>
    </source>
</evidence>
<proteinExistence type="inferred from homology"/>
<dbReference type="RefSeq" id="WP_102180996.1">
    <property type="nucleotide sequence ID" value="NZ_NMQE01000189.1"/>
</dbReference>
<feature type="transmembrane region" description="Helical" evidence="9">
    <location>
        <begin position="158"/>
        <end position="181"/>
    </location>
</feature>
<keyword evidence="8 9" id="KW-0472">Membrane</keyword>
<feature type="transmembrane region" description="Helical" evidence="9">
    <location>
        <begin position="50"/>
        <end position="72"/>
    </location>
</feature>
<feature type="transmembrane region" description="Helical" evidence="9">
    <location>
        <begin position="84"/>
        <end position="103"/>
    </location>
</feature>
<dbReference type="InterPro" id="IPR047817">
    <property type="entry name" value="ABC2_TM_bact-type"/>
</dbReference>
<dbReference type="Proteomes" id="UP000235081">
    <property type="component" value="Unassembled WGS sequence"/>
</dbReference>
<sequence>MSSQEIASQHELVIEAGRTERQYWKDIWRYRELMYFLAWRDILVRYKQTAIGIAWALIRPFLTMVVFSVVFGGLAKFPSGGVPYPILVFAAMLPWQFFANALSECSNSLITNANLVSKVYFPRLIVPISAVIVSFVDFMVSGMILLGLMAWYNFVPNLRILTLPVFILIAFAAAVGAGLWLAALNVEYRDFRYIVPFIVQFGLYISPVGFTSSVVPPQWRLLYSLNPMVGVIDGFRWAILGGDSQIYLPGFTLSVGLVALLLVTGVWYFRKMERTFADVI</sequence>
<keyword evidence="7 9" id="KW-1133">Transmembrane helix</keyword>
<evidence type="ECO:0000256" key="4">
    <source>
        <dbReference type="ARBA" id="ARBA00022475"/>
    </source>
</evidence>
<comment type="subcellular location">
    <subcellularLocation>
        <location evidence="1">Cell inner membrane</location>
        <topology evidence="1">Multi-pass membrane protein</topology>
    </subcellularLocation>
    <subcellularLocation>
        <location evidence="9">Cell membrane</location>
        <topology evidence="9">Multi-pass membrane protein</topology>
    </subcellularLocation>
</comment>
<comment type="similarity">
    <text evidence="2 9">Belongs to the ABC-2 integral membrane protein family.</text>
</comment>
<evidence type="ECO:0000256" key="8">
    <source>
        <dbReference type="ARBA" id="ARBA00023136"/>
    </source>
</evidence>
<dbReference type="InterPro" id="IPR013525">
    <property type="entry name" value="ABC2_TM"/>
</dbReference>
<name>A0A2N6LJT4_9CYAN</name>
<evidence type="ECO:0000256" key="9">
    <source>
        <dbReference type="RuleBase" id="RU361157"/>
    </source>
</evidence>
<reference evidence="11 12" key="1">
    <citation type="submission" date="2017-07" db="EMBL/GenBank/DDBJ databases">
        <title>Genomes of Fischerella (Mastigocladus) sp. strains.</title>
        <authorList>
            <person name="Miller S.R."/>
        </authorList>
    </citation>
    <scope>NUCLEOTIDE SEQUENCE [LARGE SCALE GENOMIC DNA]</scope>
    <source>
        <strain evidence="11 12">CCMEE 5318</strain>
    </source>
</reference>
<dbReference type="PROSITE" id="PS51012">
    <property type="entry name" value="ABC_TM2"/>
    <property type="match status" value="1"/>
</dbReference>
<gene>
    <name evidence="11" type="ORF">CEN46_07030</name>
</gene>
<dbReference type="GO" id="GO:0005886">
    <property type="term" value="C:plasma membrane"/>
    <property type="evidence" value="ECO:0007669"/>
    <property type="project" value="UniProtKB-SubCell"/>
</dbReference>
<evidence type="ECO:0000256" key="7">
    <source>
        <dbReference type="ARBA" id="ARBA00022989"/>
    </source>
</evidence>
<evidence type="ECO:0000313" key="12">
    <source>
        <dbReference type="Proteomes" id="UP000235081"/>
    </source>
</evidence>
<feature type="transmembrane region" description="Helical" evidence="9">
    <location>
        <begin position="124"/>
        <end position="152"/>
    </location>
</feature>
<protein>
    <recommendedName>
        <fullName evidence="9">Transport permease protein</fullName>
    </recommendedName>
</protein>
<dbReference type="GO" id="GO:0015920">
    <property type="term" value="P:lipopolysaccharide transport"/>
    <property type="evidence" value="ECO:0007669"/>
    <property type="project" value="TreeGrafter"/>
</dbReference>
<keyword evidence="5" id="KW-0997">Cell inner membrane</keyword>